<reference evidence="1" key="1">
    <citation type="submission" date="2022-04" db="EMBL/GenBank/DDBJ databases">
        <title>Carnegiea gigantea Genome sequencing and assembly v2.</title>
        <authorList>
            <person name="Copetti D."/>
            <person name="Sanderson M.J."/>
            <person name="Burquez A."/>
            <person name="Wojciechowski M.F."/>
        </authorList>
    </citation>
    <scope>NUCLEOTIDE SEQUENCE</scope>
    <source>
        <strain evidence="1">SGP5-SGP5p</strain>
        <tissue evidence="1">Aerial part</tissue>
    </source>
</reference>
<name>A0A9Q1K334_9CARY</name>
<proteinExistence type="predicted"/>
<keyword evidence="2" id="KW-1185">Reference proteome</keyword>
<organism evidence="1 2">
    <name type="scientific">Carnegiea gigantea</name>
    <dbReference type="NCBI Taxonomy" id="171969"/>
    <lineage>
        <taxon>Eukaryota</taxon>
        <taxon>Viridiplantae</taxon>
        <taxon>Streptophyta</taxon>
        <taxon>Embryophyta</taxon>
        <taxon>Tracheophyta</taxon>
        <taxon>Spermatophyta</taxon>
        <taxon>Magnoliopsida</taxon>
        <taxon>eudicotyledons</taxon>
        <taxon>Gunneridae</taxon>
        <taxon>Pentapetalae</taxon>
        <taxon>Caryophyllales</taxon>
        <taxon>Cactineae</taxon>
        <taxon>Cactaceae</taxon>
        <taxon>Cactoideae</taxon>
        <taxon>Echinocereeae</taxon>
        <taxon>Carnegiea</taxon>
    </lineage>
</organism>
<accession>A0A9Q1K334</accession>
<protein>
    <submittedName>
        <fullName evidence="1">Uncharacterized protein</fullName>
    </submittedName>
</protein>
<comment type="caution">
    <text evidence="1">The sequence shown here is derived from an EMBL/GenBank/DDBJ whole genome shotgun (WGS) entry which is preliminary data.</text>
</comment>
<dbReference type="AlphaFoldDB" id="A0A9Q1K334"/>
<dbReference type="Proteomes" id="UP001153076">
    <property type="component" value="Unassembled WGS sequence"/>
</dbReference>
<evidence type="ECO:0000313" key="2">
    <source>
        <dbReference type="Proteomes" id="UP001153076"/>
    </source>
</evidence>
<gene>
    <name evidence="1" type="ORF">Cgig2_020027</name>
</gene>
<dbReference type="EMBL" id="JAKOGI010000404">
    <property type="protein sequence ID" value="KAJ8435565.1"/>
    <property type="molecule type" value="Genomic_DNA"/>
</dbReference>
<sequence>MPKTTGEKGSWCPKWVADAQPSTGPTPPKCWSSCIATSVVERPCHQRLKTTVTISDNTTSFGNRFAQTPFSSASPVSLPIVLGFFEKLAKHNCMRLLNLGDSVYPRLVRLFYANLEVKATPNGIFLKSIVKNVQITPGRSVLESIFGLQFINTAPSNLACKCAKALCLSQFACPQKIVGYKR</sequence>
<evidence type="ECO:0000313" key="1">
    <source>
        <dbReference type="EMBL" id="KAJ8435565.1"/>
    </source>
</evidence>